<dbReference type="Gene3D" id="2.30.30.240">
    <property type="entry name" value="PRC-barrel domain"/>
    <property type="match status" value="1"/>
</dbReference>
<name>A0A5B0DWZ6_9HYPH</name>
<evidence type="ECO:0000259" key="7">
    <source>
        <dbReference type="Pfam" id="PF24986"/>
    </source>
</evidence>
<dbReference type="InterPro" id="IPR002676">
    <property type="entry name" value="RimM_N"/>
</dbReference>
<feature type="domain" description="RimM N-terminal" evidence="6">
    <location>
        <begin position="10"/>
        <end position="87"/>
    </location>
</feature>
<dbReference type="Gene3D" id="2.40.30.60">
    <property type="entry name" value="RimM"/>
    <property type="match status" value="1"/>
</dbReference>
<dbReference type="AlphaFoldDB" id="A0A5B0DWZ6"/>
<dbReference type="RefSeq" id="WP_149301013.1">
    <property type="nucleotide sequence ID" value="NZ_VTWH01000003.1"/>
</dbReference>
<dbReference type="GO" id="GO:0043022">
    <property type="term" value="F:ribosome binding"/>
    <property type="evidence" value="ECO:0007669"/>
    <property type="project" value="InterPro"/>
</dbReference>
<dbReference type="InterPro" id="IPR011033">
    <property type="entry name" value="PRC_barrel-like_sf"/>
</dbReference>
<evidence type="ECO:0000259" key="6">
    <source>
        <dbReference type="Pfam" id="PF01782"/>
    </source>
</evidence>
<evidence type="ECO:0000256" key="1">
    <source>
        <dbReference type="ARBA" id="ARBA00022490"/>
    </source>
</evidence>
<dbReference type="Proteomes" id="UP000324738">
    <property type="component" value="Unassembled WGS sequence"/>
</dbReference>
<sequence>MSKLENPVLLGIVGGAHGIRGECRVRSHTDNPTDIGAYGPLSDANGKRYTVRSAREQKNVVIVRFEEVTDRNEAERLNGTELFVDRSLLPDDDMGEDFYQADLIGLDVRSTAGEMLGEVIAFHNFGAGDVLEIRREGAASFMIPFTEAAVPEIDLDVGYILVEPVSAGLEGAVEVREGDEIPSDDRSTT</sequence>
<dbReference type="GO" id="GO:0005737">
    <property type="term" value="C:cytoplasm"/>
    <property type="evidence" value="ECO:0007669"/>
    <property type="project" value="UniProtKB-SubCell"/>
</dbReference>
<comment type="caution">
    <text evidence="8">The sequence shown here is derived from an EMBL/GenBank/DDBJ whole genome shotgun (WGS) entry which is preliminary data.</text>
</comment>
<keyword evidence="2 5" id="KW-0690">Ribosome biogenesis</keyword>
<dbReference type="EMBL" id="VTWH01000003">
    <property type="protein sequence ID" value="KAA0969729.1"/>
    <property type="molecule type" value="Genomic_DNA"/>
</dbReference>
<dbReference type="Pfam" id="PF24986">
    <property type="entry name" value="PRC_RimM"/>
    <property type="match status" value="1"/>
</dbReference>
<evidence type="ECO:0000256" key="3">
    <source>
        <dbReference type="ARBA" id="ARBA00022552"/>
    </source>
</evidence>
<comment type="similarity">
    <text evidence="5">Belongs to the RimM family.</text>
</comment>
<feature type="domain" description="Ribosome maturation factor RimM PRC barrel" evidence="7">
    <location>
        <begin position="102"/>
        <end position="164"/>
    </location>
</feature>
<keyword evidence="1 5" id="KW-0963">Cytoplasm</keyword>
<dbReference type="SUPFAM" id="SSF50346">
    <property type="entry name" value="PRC-barrel domain"/>
    <property type="match status" value="1"/>
</dbReference>
<gene>
    <name evidence="5 8" type="primary">rimM</name>
    <name evidence="8" type="ORF">FPY71_14530</name>
</gene>
<dbReference type="InterPro" id="IPR056792">
    <property type="entry name" value="PRC_RimM"/>
</dbReference>
<dbReference type="GO" id="GO:0006364">
    <property type="term" value="P:rRNA processing"/>
    <property type="evidence" value="ECO:0007669"/>
    <property type="project" value="UniProtKB-UniRule"/>
</dbReference>
<reference evidence="8 9" key="1">
    <citation type="submission" date="2019-08" db="EMBL/GenBank/DDBJ databases">
        <title>Aureimonas fodiniaquatilis sp. nov., isolated from a coal mine wastewater.</title>
        <authorList>
            <person name="Kim W."/>
        </authorList>
    </citation>
    <scope>NUCLEOTIDE SEQUENCE [LARGE SCALE GENOMIC DNA]</scope>
    <source>
        <strain evidence="8 9">CAU 1482</strain>
    </source>
</reference>
<evidence type="ECO:0000313" key="9">
    <source>
        <dbReference type="Proteomes" id="UP000324738"/>
    </source>
</evidence>
<comment type="function">
    <text evidence="5">An accessory protein needed during the final step in the assembly of 30S ribosomal subunit, possibly for assembly of the head region. Essential for efficient processing of 16S rRNA. May be needed both before and after RbfA during the maturation of 16S rRNA. It has affinity for free ribosomal 30S subunits but not for 70S ribosomes.</text>
</comment>
<evidence type="ECO:0000313" key="8">
    <source>
        <dbReference type="EMBL" id="KAA0969729.1"/>
    </source>
</evidence>
<proteinExistence type="inferred from homology"/>
<dbReference type="NCBIfam" id="TIGR02273">
    <property type="entry name" value="16S_RimM"/>
    <property type="match status" value="1"/>
</dbReference>
<dbReference type="Pfam" id="PF01782">
    <property type="entry name" value="RimM"/>
    <property type="match status" value="1"/>
</dbReference>
<evidence type="ECO:0000256" key="2">
    <source>
        <dbReference type="ARBA" id="ARBA00022517"/>
    </source>
</evidence>
<keyword evidence="9" id="KW-1185">Reference proteome</keyword>
<organism evidence="8 9">
    <name type="scientific">Aureimonas fodinaquatilis</name>
    <dbReference type="NCBI Taxonomy" id="2565783"/>
    <lineage>
        <taxon>Bacteria</taxon>
        <taxon>Pseudomonadati</taxon>
        <taxon>Pseudomonadota</taxon>
        <taxon>Alphaproteobacteria</taxon>
        <taxon>Hyphomicrobiales</taxon>
        <taxon>Aurantimonadaceae</taxon>
        <taxon>Aureimonas</taxon>
    </lineage>
</organism>
<protein>
    <recommendedName>
        <fullName evidence="5">Ribosome maturation factor RimM</fullName>
    </recommendedName>
</protein>
<dbReference type="InterPro" id="IPR011961">
    <property type="entry name" value="RimM"/>
</dbReference>
<dbReference type="InterPro" id="IPR009000">
    <property type="entry name" value="Transl_B-barrel_sf"/>
</dbReference>
<comment type="subunit">
    <text evidence="5">Binds ribosomal protein uS19.</text>
</comment>
<evidence type="ECO:0000256" key="4">
    <source>
        <dbReference type="ARBA" id="ARBA00023186"/>
    </source>
</evidence>
<dbReference type="PANTHER" id="PTHR33692:SF1">
    <property type="entry name" value="RIBOSOME MATURATION FACTOR RIMM"/>
    <property type="match status" value="1"/>
</dbReference>
<comment type="domain">
    <text evidence="5">The PRC barrel domain binds ribosomal protein uS19.</text>
</comment>
<dbReference type="OrthoDB" id="9788191at2"/>
<keyword evidence="4 5" id="KW-0143">Chaperone</keyword>
<dbReference type="InterPro" id="IPR036976">
    <property type="entry name" value="RimM_N_sf"/>
</dbReference>
<accession>A0A5B0DWZ6</accession>
<dbReference type="GO" id="GO:0005840">
    <property type="term" value="C:ribosome"/>
    <property type="evidence" value="ECO:0007669"/>
    <property type="project" value="InterPro"/>
</dbReference>
<dbReference type="PANTHER" id="PTHR33692">
    <property type="entry name" value="RIBOSOME MATURATION FACTOR RIMM"/>
    <property type="match status" value="1"/>
</dbReference>
<evidence type="ECO:0000256" key="5">
    <source>
        <dbReference type="HAMAP-Rule" id="MF_00014"/>
    </source>
</evidence>
<dbReference type="SUPFAM" id="SSF50447">
    <property type="entry name" value="Translation proteins"/>
    <property type="match status" value="1"/>
</dbReference>
<comment type="subcellular location">
    <subcellularLocation>
        <location evidence="5">Cytoplasm</location>
    </subcellularLocation>
</comment>
<keyword evidence="3 5" id="KW-0698">rRNA processing</keyword>
<dbReference type="GO" id="GO:0042274">
    <property type="term" value="P:ribosomal small subunit biogenesis"/>
    <property type="evidence" value="ECO:0007669"/>
    <property type="project" value="UniProtKB-UniRule"/>
</dbReference>
<dbReference type="HAMAP" id="MF_00014">
    <property type="entry name" value="Ribosome_mat_RimM"/>
    <property type="match status" value="1"/>
</dbReference>